<gene>
    <name evidence="1" type="ORF">RDI58_004638</name>
</gene>
<keyword evidence="2" id="KW-1185">Reference proteome</keyword>
<dbReference type="AlphaFoldDB" id="A0AAN8U6W6"/>
<comment type="caution">
    <text evidence="1">The sequence shown here is derived from an EMBL/GenBank/DDBJ whole genome shotgun (WGS) entry which is preliminary data.</text>
</comment>
<protein>
    <recommendedName>
        <fullName evidence="3">Replication factor A C-terminal domain-containing protein</fullName>
    </recommendedName>
</protein>
<organism evidence="1 2">
    <name type="scientific">Solanum bulbocastanum</name>
    <name type="common">Wild potato</name>
    <dbReference type="NCBI Taxonomy" id="147425"/>
    <lineage>
        <taxon>Eukaryota</taxon>
        <taxon>Viridiplantae</taxon>
        <taxon>Streptophyta</taxon>
        <taxon>Embryophyta</taxon>
        <taxon>Tracheophyta</taxon>
        <taxon>Spermatophyta</taxon>
        <taxon>Magnoliopsida</taxon>
        <taxon>eudicotyledons</taxon>
        <taxon>Gunneridae</taxon>
        <taxon>Pentapetalae</taxon>
        <taxon>asterids</taxon>
        <taxon>lamiids</taxon>
        <taxon>Solanales</taxon>
        <taxon>Solanaceae</taxon>
        <taxon>Solanoideae</taxon>
        <taxon>Solaneae</taxon>
        <taxon>Solanum</taxon>
    </lineage>
</organism>
<evidence type="ECO:0008006" key="3">
    <source>
        <dbReference type="Google" id="ProtNLM"/>
    </source>
</evidence>
<dbReference type="SUPFAM" id="SSF50249">
    <property type="entry name" value="Nucleic acid-binding proteins"/>
    <property type="match status" value="1"/>
</dbReference>
<evidence type="ECO:0000313" key="2">
    <source>
        <dbReference type="Proteomes" id="UP001371456"/>
    </source>
</evidence>
<dbReference type="EMBL" id="JBANQN010000002">
    <property type="protein sequence ID" value="KAK6796937.1"/>
    <property type="molecule type" value="Genomic_DNA"/>
</dbReference>
<accession>A0AAN8U6W6</accession>
<evidence type="ECO:0000313" key="1">
    <source>
        <dbReference type="EMBL" id="KAK6796937.1"/>
    </source>
</evidence>
<sequence length="93" mass="10703">MGLFYVKAEMAISNELQEFSVFECSSCKQKKHTKDRKDFECPKCNRKTTLVPRCIFQIDLINGTATTTTSISGKIGTKITLHDGRRHIWHNLR</sequence>
<name>A0AAN8U6W6_SOLBU</name>
<dbReference type="InterPro" id="IPR012340">
    <property type="entry name" value="NA-bd_OB-fold"/>
</dbReference>
<dbReference type="Proteomes" id="UP001371456">
    <property type="component" value="Unassembled WGS sequence"/>
</dbReference>
<reference evidence="1 2" key="1">
    <citation type="submission" date="2024-02" db="EMBL/GenBank/DDBJ databases">
        <title>de novo genome assembly of Solanum bulbocastanum strain 11H21.</title>
        <authorList>
            <person name="Hosaka A.J."/>
        </authorList>
    </citation>
    <scope>NUCLEOTIDE SEQUENCE [LARGE SCALE GENOMIC DNA]</scope>
    <source>
        <tissue evidence="1">Young leaves</tissue>
    </source>
</reference>
<dbReference type="Gene3D" id="2.40.50.140">
    <property type="entry name" value="Nucleic acid-binding proteins"/>
    <property type="match status" value="1"/>
</dbReference>
<proteinExistence type="predicted"/>